<dbReference type="EMBL" id="JAFIRN010000011">
    <property type="protein sequence ID" value="KAG5839833.1"/>
    <property type="molecule type" value="Genomic_DNA"/>
</dbReference>
<organism evidence="10 11">
    <name type="scientific">Anguilla anguilla</name>
    <name type="common">European freshwater eel</name>
    <name type="synonym">Muraena anguilla</name>
    <dbReference type="NCBI Taxonomy" id="7936"/>
    <lineage>
        <taxon>Eukaryota</taxon>
        <taxon>Metazoa</taxon>
        <taxon>Chordata</taxon>
        <taxon>Craniata</taxon>
        <taxon>Vertebrata</taxon>
        <taxon>Euteleostomi</taxon>
        <taxon>Actinopterygii</taxon>
        <taxon>Neopterygii</taxon>
        <taxon>Teleostei</taxon>
        <taxon>Anguilliformes</taxon>
        <taxon>Anguillidae</taxon>
        <taxon>Anguilla</taxon>
    </lineage>
</organism>
<feature type="chain" id="PRO_5039358331" description="Dickkopf N-terminal cysteine-rich domain-containing protein" evidence="8">
    <location>
        <begin position="25"/>
        <end position="308"/>
    </location>
</feature>
<evidence type="ECO:0000256" key="3">
    <source>
        <dbReference type="ARBA" id="ARBA00022473"/>
    </source>
</evidence>
<dbReference type="PANTHER" id="PTHR12113:SF8">
    <property type="entry name" value="DICKKOPF-RELATED PROTEIN 3"/>
    <property type="match status" value="1"/>
</dbReference>
<dbReference type="Pfam" id="PF04706">
    <property type="entry name" value="Dickkopf_N"/>
    <property type="match status" value="1"/>
</dbReference>
<sequence length="308" mass="34484">MPAPAASMVRLVALILSLAMMVYGFPPQATTSVVDTDITQTLEDNLAQGHATLNDMFREVEKLMEDTQHKLEEAVYQMDNESARSMLYVHDLPPNYQEESSTDRTVGNQSVHTVEKINMVTDNRTGVTHFSRTVIQSGGKENEVQHECIIDEDCEKGRYCLYESLRSRCLPCKALDTPCTKDEECCSGQLCVWGQCSENTTKGEAGSICQYQSDCNTELCCAFHKALLFPVCTTMPMERERCRTRPNHLMELLSWDMEGEGPREHCPCAGGLQCLPRGRGSLCLKAQNSSSSEEELTDALYSEMDYIV</sequence>
<dbReference type="FunFam" id="2.10.80.10:FF:000008">
    <property type="entry name" value="Dickkopf WNT-signaling pathway inhibitor 3a"/>
    <property type="match status" value="1"/>
</dbReference>
<dbReference type="Proteomes" id="UP001044222">
    <property type="component" value="Chromosome 11"/>
</dbReference>
<dbReference type="InterPro" id="IPR047300">
    <property type="entry name" value="Dkk3_Cys2"/>
</dbReference>
<dbReference type="GO" id="GO:0005615">
    <property type="term" value="C:extracellular space"/>
    <property type="evidence" value="ECO:0007669"/>
    <property type="project" value="TreeGrafter"/>
</dbReference>
<protein>
    <recommendedName>
        <fullName evidence="9">Dickkopf N-terminal cysteine-rich domain-containing protein</fullName>
    </recommendedName>
</protein>
<evidence type="ECO:0000256" key="8">
    <source>
        <dbReference type="SAM" id="SignalP"/>
    </source>
</evidence>
<feature type="signal peptide" evidence="8">
    <location>
        <begin position="1"/>
        <end position="24"/>
    </location>
</feature>
<evidence type="ECO:0000256" key="6">
    <source>
        <dbReference type="ARBA" id="ARBA00022729"/>
    </source>
</evidence>
<dbReference type="Gene3D" id="2.10.80.10">
    <property type="entry name" value="Lipase, subunit A"/>
    <property type="match status" value="1"/>
</dbReference>
<evidence type="ECO:0000256" key="1">
    <source>
        <dbReference type="ARBA" id="ARBA00004613"/>
    </source>
</evidence>
<comment type="subcellular location">
    <subcellularLocation>
        <location evidence="1">Secreted</location>
    </subcellularLocation>
</comment>
<keyword evidence="5" id="KW-0879">Wnt signaling pathway</keyword>
<dbReference type="CDD" id="cd23274">
    <property type="entry name" value="Dkk3_Cys2"/>
    <property type="match status" value="1"/>
</dbReference>
<proteinExistence type="inferred from homology"/>
<dbReference type="InterPro" id="IPR006796">
    <property type="entry name" value="Dickkopf_N"/>
</dbReference>
<accession>A0A9D3RR36</accession>
<keyword evidence="6 8" id="KW-0732">Signal</keyword>
<dbReference type="GO" id="GO:0039706">
    <property type="term" value="F:co-receptor binding"/>
    <property type="evidence" value="ECO:0007669"/>
    <property type="project" value="TreeGrafter"/>
</dbReference>
<keyword evidence="3" id="KW-0217">Developmental protein</keyword>
<dbReference type="GO" id="GO:0016055">
    <property type="term" value="P:Wnt signaling pathway"/>
    <property type="evidence" value="ECO:0007669"/>
    <property type="project" value="UniProtKB-KW"/>
</dbReference>
<dbReference type="GO" id="GO:0090090">
    <property type="term" value="P:negative regulation of canonical Wnt signaling pathway"/>
    <property type="evidence" value="ECO:0007669"/>
    <property type="project" value="TreeGrafter"/>
</dbReference>
<feature type="domain" description="Dickkopf N-terminal cysteine-rich" evidence="9">
    <location>
        <begin position="147"/>
        <end position="197"/>
    </location>
</feature>
<dbReference type="InterPro" id="IPR039863">
    <property type="entry name" value="DKK1-4"/>
</dbReference>
<dbReference type="GO" id="GO:0048019">
    <property type="term" value="F:receptor antagonist activity"/>
    <property type="evidence" value="ECO:0007669"/>
    <property type="project" value="TreeGrafter"/>
</dbReference>
<dbReference type="AlphaFoldDB" id="A0A9D3RR36"/>
<evidence type="ECO:0000313" key="11">
    <source>
        <dbReference type="Proteomes" id="UP001044222"/>
    </source>
</evidence>
<evidence type="ECO:0000313" key="10">
    <source>
        <dbReference type="EMBL" id="KAG5839833.1"/>
    </source>
</evidence>
<keyword evidence="7" id="KW-1015">Disulfide bond</keyword>
<evidence type="ECO:0000256" key="2">
    <source>
        <dbReference type="ARBA" id="ARBA00010842"/>
    </source>
</evidence>
<comment type="caution">
    <text evidence="10">The sequence shown here is derived from an EMBL/GenBank/DDBJ whole genome shotgun (WGS) entry which is preliminary data.</text>
</comment>
<evidence type="ECO:0000256" key="4">
    <source>
        <dbReference type="ARBA" id="ARBA00022525"/>
    </source>
</evidence>
<evidence type="ECO:0000256" key="7">
    <source>
        <dbReference type="ARBA" id="ARBA00023157"/>
    </source>
</evidence>
<gene>
    <name evidence="10" type="ORF">ANANG_G00209240</name>
</gene>
<dbReference type="PANTHER" id="PTHR12113">
    <property type="entry name" value="DICKKOPF3-LIKE 3"/>
    <property type="match status" value="1"/>
</dbReference>
<keyword evidence="11" id="KW-1185">Reference proteome</keyword>
<reference evidence="10" key="1">
    <citation type="submission" date="2021-01" db="EMBL/GenBank/DDBJ databases">
        <title>A chromosome-scale assembly of European eel, Anguilla anguilla.</title>
        <authorList>
            <person name="Henkel C."/>
            <person name="Jong-Raadsen S.A."/>
            <person name="Dufour S."/>
            <person name="Weltzien F.-A."/>
            <person name="Palstra A.P."/>
            <person name="Pelster B."/>
            <person name="Spaink H.P."/>
            <person name="Van Den Thillart G.E."/>
            <person name="Jansen H."/>
            <person name="Zahm M."/>
            <person name="Klopp C."/>
            <person name="Cedric C."/>
            <person name="Louis A."/>
            <person name="Berthelot C."/>
            <person name="Parey E."/>
            <person name="Roest Crollius H."/>
            <person name="Montfort J."/>
            <person name="Robinson-Rechavi M."/>
            <person name="Bucao C."/>
            <person name="Bouchez O."/>
            <person name="Gislard M."/>
            <person name="Lluch J."/>
            <person name="Milhes M."/>
            <person name="Lampietro C."/>
            <person name="Lopez Roques C."/>
            <person name="Donnadieu C."/>
            <person name="Braasch I."/>
            <person name="Desvignes T."/>
            <person name="Postlethwait J."/>
            <person name="Bobe J."/>
            <person name="Guiguen Y."/>
            <person name="Dirks R."/>
        </authorList>
    </citation>
    <scope>NUCLEOTIDE SEQUENCE</scope>
    <source>
        <strain evidence="10">Tag_6206</strain>
        <tissue evidence="10">Liver</tissue>
    </source>
</reference>
<evidence type="ECO:0000256" key="5">
    <source>
        <dbReference type="ARBA" id="ARBA00022687"/>
    </source>
</evidence>
<comment type="similarity">
    <text evidence="2">Belongs to the dickkopf family.</text>
</comment>
<evidence type="ECO:0000259" key="9">
    <source>
        <dbReference type="Pfam" id="PF04706"/>
    </source>
</evidence>
<keyword evidence="4" id="KW-0964">Secreted</keyword>
<dbReference type="InterPro" id="IPR047301">
    <property type="entry name" value="Dkk3_N"/>
</dbReference>
<name>A0A9D3RR36_ANGAN</name>
<dbReference type="CDD" id="cd23014">
    <property type="entry name" value="Dkk3_N_Cys1"/>
    <property type="match status" value="1"/>
</dbReference>